<evidence type="ECO:0000313" key="5">
    <source>
        <dbReference type="EMBL" id="TRW22447.1"/>
    </source>
</evidence>
<dbReference type="SUPFAM" id="SSF46689">
    <property type="entry name" value="Homeodomain-like"/>
    <property type="match status" value="1"/>
</dbReference>
<keyword evidence="2" id="KW-0238">DNA-binding</keyword>
<dbReference type="PROSITE" id="PS00041">
    <property type="entry name" value="HTH_ARAC_FAMILY_1"/>
    <property type="match status" value="1"/>
</dbReference>
<evidence type="ECO:0000313" key="6">
    <source>
        <dbReference type="Proteomes" id="UP000319424"/>
    </source>
</evidence>
<organism evidence="5 6">
    <name type="scientific">Criibacterium bergeronii</name>
    <dbReference type="NCBI Taxonomy" id="1871336"/>
    <lineage>
        <taxon>Bacteria</taxon>
        <taxon>Bacillati</taxon>
        <taxon>Bacillota</taxon>
        <taxon>Clostridia</taxon>
        <taxon>Peptostreptococcales</taxon>
        <taxon>Filifactoraceae</taxon>
        <taxon>Criibacterium</taxon>
    </lineage>
</organism>
<dbReference type="RefSeq" id="WP_144398898.1">
    <property type="nucleotide sequence ID" value="NZ_VJXW01000029.1"/>
</dbReference>
<comment type="caution">
    <text evidence="5">The sequence shown here is derived from an EMBL/GenBank/DDBJ whole genome shotgun (WGS) entry which is preliminary data.</text>
</comment>
<feature type="domain" description="HTH araC/xylS-type" evidence="4">
    <location>
        <begin position="231"/>
        <end position="329"/>
    </location>
</feature>
<dbReference type="InterPro" id="IPR018060">
    <property type="entry name" value="HTH_AraC"/>
</dbReference>
<evidence type="ECO:0000259" key="4">
    <source>
        <dbReference type="PROSITE" id="PS01124"/>
    </source>
</evidence>
<dbReference type="InterPro" id="IPR018062">
    <property type="entry name" value="HTH_AraC-typ_CS"/>
</dbReference>
<accession>A0A552UW72</accession>
<dbReference type="SMART" id="SM00342">
    <property type="entry name" value="HTH_ARAC"/>
    <property type="match status" value="1"/>
</dbReference>
<proteinExistence type="predicted"/>
<dbReference type="PANTHER" id="PTHR47893:SF1">
    <property type="entry name" value="REGULATORY PROTEIN PCHR"/>
    <property type="match status" value="1"/>
</dbReference>
<name>A0A552UW72_9FIRM</name>
<dbReference type="PANTHER" id="PTHR47893">
    <property type="entry name" value="REGULATORY PROTEIN PCHR"/>
    <property type="match status" value="1"/>
</dbReference>
<dbReference type="InterPro" id="IPR020449">
    <property type="entry name" value="Tscrpt_reg_AraC-type_HTH"/>
</dbReference>
<dbReference type="EMBL" id="VJXW01000029">
    <property type="protein sequence ID" value="TRW22447.1"/>
    <property type="molecule type" value="Genomic_DNA"/>
</dbReference>
<dbReference type="InterPro" id="IPR053142">
    <property type="entry name" value="PchR_regulatory_protein"/>
</dbReference>
<dbReference type="Pfam" id="PF12833">
    <property type="entry name" value="HTH_18"/>
    <property type="match status" value="1"/>
</dbReference>
<keyword evidence="3" id="KW-0804">Transcription</keyword>
<sequence length="336" mass="39358">MKCYLKNIDKEVDIMSHLYGSNKKKILENSKNRIYKYDGLENGKYVITEYEIFKGVRVFYNDIHTSKITSSIPKNSLNERRYEINHCREGRFECVLRDGTVTYMEAGDFAINLISNSSKESFFPISHYHGVTFCITPSEFDDELHLLEKMFGIKYEEVLANLCHDNKLFIQRATSEIDHIFFEMYKVPDHILVAYLKVKFQELFLYLTTVQNNASYSDRQYFAKNNIEIAKKINAYVLKNYNRTLLYEKLSEKFHIKITTMKKCYNSVFGETVNDTIIKKRLEVGANLLKESSLTITEIALQVGYTDHSKFSNAFKKKYKITPSEYRKISEIANSV</sequence>
<gene>
    <name evidence="5" type="ORF">FL857_11380</name>
</gene>
<dbReference type="AlphaFoldDB" id="A0A552UW72"/>
<protein>
    <submittedName>
        <fullName evidence="5">Helix-turn-helix transcriptional regulator</fullName>
    </submittedName>
</protein>
<dbReference type="GO" id="GO:0003700">
    <property type="term" value="F:DNA-binding transcription factor activity"/>
    <property type="evidence" value="ECO:0007669"/>
    <property type="project" value="InterPro"/>
</dbReference>
<dbReference type="Proteomes" id="UP000319424">
    <property type="component" value="Unassembled WGS sequence"/>
</dbReference>
<reference evidence="5 6" key="1">
    <citation type="submission" date="2019-07" db="EMBL/GenBank/DDBJ databases">
        <title>Criibacterium bergeronii gen. nov., sp. nov. isolated from human clinical samples.</title>
        <authorList>
            <person name="Maheux A.F."/>
            <person name="Boudreau D.K."/>
            <person name="Berube E."/>
            <person name="Brodeur S."/>
            <person name="Bernard K.A."/>
            <person name="Abed J.Y."/>
            <person name="Ducrey E."/>
            <person name="Guay E.F."/>
            <person name="Raymond F."/>
            <person name="Corbeil J."/>
            <person name="Domingo M.-C."/>
            <person name="Roy P.H."/>
            <person name="Boissinot M."/>
            <person name="Tocheva E.I."/>
            <person name="Omar R.F."/>
        </authorList>
    </citation>
    <scope>NUCLEOTIDE SEQUENCE [LARGE SCALE GENOMIC DNA]</scope>
    <source>
        <strain evidence="5 6">CCRI-24246</strain>
    </source>
</reference>
<dbReference type="GO" id="GO:0043565">
    <property type="term" value="F:sequence-specific DNA binding"/>
    <property type="evidence" value="ECO:0007669"/>
    <property type="project" value="InterPro"/>
</dbReference>
<keyword evidence="1" id="KW-0805">Transcription regulation</keyword>
<dbReference type="PROSITE" id="PS01124">
    <property type="entry name" value="HTH_ARAC_FAMILY_2"/>
    <property type="match status" value="1"/>
</dbReference>
<evidence type="ECO:0000256" key="3">
    <source>
        <dbReference type="ARBA" id="ARBA00023163"/>
    </source>
</evidence>
<evidence type="ECO:0000256" key="2">
    <source>
        <dbReference type="ARBA" id="ARBA00023125"/>
    </source>
</evidence>
<dbReference type="PRINTS" id="PR00032">
    <property type="entry name" value="HTHARAC"/>
</dbReference>
<dbReference type="OrthoDB" id="9772607at2"/>
<dbReference type="InterPro" id="IPR009057">
    <property type="entry name" value="Homeodomain-like_sf"/>
</dbReference>
<evidence type="ECO:0000256" key="1">
    <source>
        <dbReference type="ARBA" id="ARBA00023015"/>
    </source>
</evidence>
<dbReference type="Gene3D" id="1.10.10.60">
    <property type="entry name" value="Homeodomain-like"/>
    <property type="match status" value="1"/>
</dbReference>